<comment type="similarity">
    <text evidence="7">Belongs to the MsrQ family.</text>
</comment>
<dbReference type="Proteomes" id="UP000252357">
    <property type="component" value="Unassembled WGS sequence"/>
</dbReference>
<comment type="subunit">
    <text evidence="7">Heterodimer of a catalytic subunit (MsrP) and a heme-binding subunit (MsrQ).</text>
</comment>
<evidence type="ECO:0000256" key="5">
    <source>
        <dbReference type="ARBA" id="ARBA00023004"/>
    </source>
</evidence>
<organism evidence="9 10">
    <name type="scientific">Parvibium lacunae</name>
    <dbReference type="NCBI Taxonomy" id="1888893"/>
    <lineage>
        <taxon>Bacteria</taxon>
        <taxon>Pseudomonadati</taxon>
        <taxon>Pseudomonadota</taxon>
        <taxon>Betaproteobacteria</taxon>
        <taxon>Burkholderiales</taxon>
        <taxon>Alcaligenaceae</taxon>
        <taxon>Parvibium</taxon>
    </lineage>
</organism>
<keyword evidence="7" id="KW-0285">Flavoprotein</keyword>
<proteinExistence type="inferred from homology"/>
<evidence type="ECO:0000256" key="6">
    <source>
        <dbReference type="ARBA" id="ARBA00023136"/>
    </source>
</evidence>
<evidence type="ECO:0000256" key="2">
    <source>
        <dbReference type="ARBA" id="ARBA00022448"/>
    </source>
</evidence>
<evidence type="ECO:0000259" key="8">
    <source>
        <dbReference type="Pfam" id="PF01794"/>
    </source>
</evidence>
<comment type="caution">
    <text evidence="7">Lacks conserved residue(s) required for the propagation of feature annotation.</text>
</comment>
<comment type="caution">
    <text evidence="9">The sequence shown here is derived from an EMBL/GenBank/DDBJ whole genome shotgun (WGS) entry which is preliminary data.</text>
</comment>
<dbReference type="PANTHER" id="PTHR36964:SF1">
    <property type="entry name" value="PROTEIN-METHIONINE-SULFOXIDE REDUCTASE HEME-BINDING SUBUNIT MSRQ"/>
    <property type="match status" value="1"/>
</dbReference>
<dbReference type="InterPro" id="IPR013130">
    <property type="entry name" value="Fe3_Rdtase_TM_dom"/>
</dbReference>
<protein>
    <recommendedName>
        <fullName evidence="7">Protein-methionine-sulfoxide reductase heme-binding subunit MsrQ</fullName>
    </recommendedName>
    <alternativeName>
        <fullName evidence="7">Flavocytochrome MsrQ</fullName>
    </alternativeName>
</protein>
<accession>A0A368KYX9</accession>
<comment type="function">
    <text evidence="7">Part of the MsrPQ system that repairs oxidized periplasmic proteins containing methionine sulfoxide residues (Met-O), using respiratory chain electrons. Thus protects these proteins from oxidative-stress damage caused by reactive species of oxygen and chlorine generated by the host defense mechanisms. MsrPQ is essential for the maintenance of envelope integrity under bleach stress, rescuing a wide series of structurally unrelated periplasmic proteins from methionine oxidation. MsrQ provides electrons for reduction to the reductase catalytic subunit MsrP, using the quinone pool of the respiratory chain.</text>
</comment>
<feature type="transmembrane region" description="Helical" evidence="7">
    <location>
        <begin position="150"/>
        <end position="167"/>
    </location>
</feature>
<keyword evidence="6 7" id="KW-0472">Membrane</keyword>
<dbReference type="EMBL" id="QPGB01000006">
    <property type="protein sequence ID" value="RCS56596.1"/>
    <property type="molecule type" value="Genomic_DNA"/>
</dbReference>
<keyword evidence="2 7" id="KW-0813">Transport</keyword>
<keyword evidence="5 7" id="KW-0408">Iron</keyword>
<keyword evidence="7" id="KW-0288">FMN</keyword>
<comment type="cofactor">
    <cofactor evidence="7">
        <name>FMN</name>
        <dbReference type="ChEBI" id="CHEBI:58210"/>
    </cofactor>
    <text evidence="7">Binds 1 FMN per subunit.</text>
</comment>
<comment type="cofactor">
    <cofactor evidence="7">
        <name>heme b</name>
        <dbReference type="ChEBI" id="CHEBI:60344"/>
    </cofactor>
    <text evidence="7">Binds 1 heme b (iron(II)-protoporphyrin IX) group per subunit.</text>
</comment>
<reference evidence="9 10" key="1">
    <citation type="journal article" date="2018" name="Int. J. Syst. Evol. Microbiol.">
        <title>Parvibium lacunae gen. nov., sp. nov., a new member of the family Alcaligenaceae isolated from a freshwater pond.</title>
        <authorList>
            <person name="Chen W.M."/>
            <person name="Xie P.B."/>
            <person name="Hsu M.Y."/>
            <person name="Sheu S.Y."/>
        </authorList>
    </citation>
    <scope>NUCLEOTIDE SEQUENCE [LARGE SCALE GENOMIC DNA]</scope>
    <source>
        <strain evidence="9 10">KMB9</strain>
    </source>
</reference>
<keyword evidence="4 7" id="KW-1133">Transmembrane helix</keyword>
<feature type="domain" description="Ferric oxidoreductase" evidence="8">
    <location>
        <begin position="48"/>
        <end position="162"/>
    </location>
</feature>
<gene>
    <name evidence="7" type="primary">msrQ</name>
    <name evidence="9" type="ORF">DU000_11580</name>
</gene>
<evidence type="ECO:0000256" key="4">
    <source>
        <dbReference type="ARBA" id="ARBA00022989"/>
    </source>
</evidence>
<dbReference type="GO" id="GO:0030091">
    <property type="term" value="P:protein repair"/>
    <property type="evidence" value="ECO:0007669"/>
    <property type="project" value="UniProtKB-UniRule"/>
</dbReference>
<dbReference type="InterPro" id="IPR022837">
    <property type="entry name" value="MsrQ-like"/>
</dbReference>
<dbReference type="GO" id="GO:0005886">
    <property type="term" value="C:plasma membrane"/>
    <property type="evidence" value="ECO:0007669"/>
    <property type="project" value="UniProtKB-SubCell"/>
</dbReference>
<dbReference type="OrthoDB" id="9788328at2"/>
<dbReference type="PANTHER" id="PTHR36964">
    <property type="entry name" value="PROTEIN-METHIONINE-SULFOXIDE REDUCTASE HEME-BINDING SUBUNIT MSRQ"/>
    <property type="match status" value="1"/>
</dbReference>
<evidence type="ECO:0000313" key="9">
    <source>
        <dbReference type="EMBL" id="RCS56596.1"/>
    </source>
</evidence>
<feature type="transmembrane region" description="Helical" evidence="7">
    <location>
        <begin position="116"/>
        <end position="138"/>
    </location>
</feature>
<evidence type="ECO:0000313" key="10">
    <source>
        <dbReference type="Proteomes" id="UP000252357"/>
    </source>
</evidence>
<dbReference type="GO" id="GO:0046872">
    <property type="term" value="F:metal ion binding"/>
    <property type="evidence" value="ECO:0007669"/>
    <property type="project" value="UniProtKB-KW"/>
</dbReference>
<evidence type="ECO:0000256" key="7">
    <source>
        <dbReference type="HAMAP-Rule" id="MF_01207"/>
    </source>
</evidence>
<sequence length="203" mass="23393">MMFNRFLKPTIFILSLLPALWLGYAIWQTQQGLDVLGANPVEALQRKTGEWALIFLCLVLSVTPLRKITGWHILARVRRMLGLYVFFYVLLHFAIYALDSGFVWADIVADVIKRPFITVGMLGFILLWPLALTSFNAAIRWLGGKRWQQLHKLVYAIAILGVLHFVWHKAGKNDFIEPIKYGVIVAGLLGWRVWQRLKSKELF</sequence>
<evidence type="ECO:0000256" key="3">
    <source>
        <dbReference type="ARBA" id="ARBA00022692"/>
    </source>
</evidence>
<dbReference type="GO" id="GO:0016679">
    <property type="term" value="F:oxidoreductase activity, acting on diphenols and related substances as donors"/>
    <property type="evidence" value="ECO:0007669"/>
    <property type="project" value="TreeGrafter"/>
</dbReference>
<name>A0A368KYX9_9BURK</name>
<keyword evidence="7" id="KW-0479">Metal-binding</keyword>
<keyword evidence="7" id="KW-0349">Heme</keyword>
<keyword evidence="10" id="KW-1185">Reference proteome</keyword>
<dbReference type="GO" id="GO:0009055">
    <property type="term" value="F:electron transfer activity"/>
    <property type="evidence" value="ECO:0007669"/>
    <property type="project" value="UniProtKB-UniRule"/>
</dbReference>
<keyword evidence="7" id="KW-1003">Cell membrane</keyword>
<comment type="subcellular location">
    <subcellularLocation>
        <location evidence="7">Cell membrane</location>
        <topology evidence="7">Multi-pass membrane protein</topology>
    </subcellularLocation>
    <subcellularLocation>
        <location evidence="1">Membrane</location>
        <topology evidence="1">Multi-pass membrane protein</topology>
    </subcellularLocation>
</comment>
<dbReference type="HAMAP" id="MF_01207">
    <property type="entry name" value="MsrQ"/>
    <property type="match status" value="1"/>
</dbReference>
<dbReference type="GO" id="GO:0010181">
    <property type="term" value="F:FMN binding"/>
    <property type="evidence" value="ECO:0007669"/>
    <property type="project" value="UniProtKB-UniRule"/>
</dbReference>
<dbReference type="AlphaFoldDB" id="A0A368KYX9"/>
<feature type="transmembrane region" description="Helical" evidence="7">
    <location>
        <begin position="49"/>
        <end position="69"/>
    </location>
</feature>
<evidence type="ECO:0000256" key="1">
    <source>
        <dbReference type="ARBA" id="ARBA00004141"/>
    </source>
</evidence>
<feature type="transmembrane region" description="Helical" evidence="7">
    <location>
        <begin position="81"/>
        <end position="104"/>
    </location>
</feature>
<dbReference type="RefSeq" id="WP_114403572.1">
    <property type="nucleotide sequence ID" value="NZ_QPGB01000006.1"/>
</dbReference>
<dbReference type="Pfam" id="PF01794">
    <property type="entry name" value="Ferric_reduct"/>
    <property type="match status" value="1"/>
</dbReference>
<keyword evidence="7" id="KW-0249">Electron transport</keyword>
<dbReference type="GO" id="GO:0020037">
    <property type="term" value="F:heme binding"/>
    <property type="evidence" value="ECO:0007669"/>
    <property type="project" value="UniProtKB-UniRule"/>
</dbReference>
<keyword evidence="3 7" id="KW-0812">Transmembrane</keyword>